<dbReference type="Gene3D" id="3.40.190.10">
    <property type="entry name" value="Periplasmic binding protein-like II"/>
    <property type="match status" value="2"/>
</dbReference>
<comment type="subcellular location">
    <subcellularLocation>
        <location evidence="1">Periplasm</location>
    </subcellularLocation>
</comment>
<evidence type="ECO:0000256" key="1">
    <source>
        <dbReference type="ARBA" id="ARBA00004418"/>
    </source>
</evidence>
<keyword evidence="5" id="KW-0472">Membrane</keyword>
<feature type="chain" id="PRO_5017971210" evidence="8">
    <location>
        <begin position="22"/>
        <end position="518"/>
    </location>
</feature>
<accession>A0A3P3XNN8</accession>
<proteinExistence type="inferred from homology"/>
<sequence>MRKIVKAAVVLLLMMAAVSSAFGQGAKKPVTVELWYGAAITEAGPPPDDWVFYKIAREQLGIELKLMALPSNDNDQDVKILAAAAANQLPDIFMVRREPWQVLIKQGLVADVDDMYPLMPNRAENWFDQDSRTYTTINGKSYGLAFPGSLQKNEGLVIRKDWLDKLGLKMPTTLDELFDVCYAFTYKDPDGNGKNDTYGFGAFVEHFDQEQYMGRRFDPIMGAFGVAGTWNMTKQNFGLNVKKPEFYEALQFVKKMIDAKVIDPDWPSLKKDDFRAAWKQGKFGVMREQFAALSASANYAPFDKNFPNGEWAALPPPKGPTGKSSVGIYDTNYRIYAISTKAAKAGKKEAIAKLLDYMATDEGYKLIGWGVEGVNYSIDANGNISDKGVPDETKFSSPKGQTVTQLRNMVFYNSNMELISRYPYFKTANGRTMGPLLYLKVFQNFPWTNVTGSGTIKPHPNNADLKRYINQGVQEFVLGKRPLTKENFAAFVAQMDKLGAAEWEKTARQLMEESGYLQ</sequence>
<dbReference type="AlphaFoldDB" id="A0A3P3XNN8"/>
<protein>
    <submittedName>
        <fullName evidence="9">Extracellular solute-binding protein family 1</fullName>
    </submittedName>
</protein>
<dbReference type="InterPro" id="IPR050490">
    <property type="entry name" value="Bact_solute-bd_prot1"/>
</dbReference>
<evidence type="ECO:0000256" key="4">
    <source>
        <dbReference type="ARBA" id="ARBA00022729"/>
    </source>
</evidence>
<name>A0A3P3XNN8_9SPIR</name>
<keyword evidence="4 8" id="KW-0732">Signal</keyword>
<feature type="signal peptide" evidence="8">
    <location>
        <begin position="1"/>
        <end position="21"/>
    </location>
</feature>
<evidence type="ECO:0000256" key="2">
    <source>
        <dbReference type="ARBA" id="ARBA00008520"/>
    </source>
</evidence>
<dbReference type="PANTHER" id="PTHR43649">
    <property type="entry name" value="ARABINOSE-BINDING PROTEIN-RELATED"/>
    <property type="match status" value="1"/>
</dbReference>
<keyword evidence="3" id="KW-1003">Cell membrane</keyword>
<evidence type="ECO:0000256" key="6">
    <source>
        <dbReference type="ARBA" id="ARBA00023139"/>
    </source>
</evidence>
<dbReference type="InterPro" id="IPR006059">
    <property type="entry name" value="SBP"/>
</dbReference>
<evidence type="ECO:0000256" key="8">
    <source>
        <dbReference type="SAM" id="SignalP"/>
    </source>
</evidence>
<dbReference type="GO" id="GO:0042597">
    <property type="term" value="C:periplasmic space"/>
    <property type="evidence" value="ECO:0007669"/>
    <property type="project" value="UniProtKB-SubCell"/>
</dbReference>
<keyword evidence="7" id="KW-0449">Lipoprotein</keyword>
<dbReference type="EMBL" id="FWDO01000004">
    <property type="protein sequence ID" value="SLM17649.1"/>
    <property type="molecule type" value="Genomic_DNA"/>
</dbReference>
<reference evidence="9" key="1">
    <citation type="submission" date="2017-02" db="EMBL/GenBank/DDBJ databases">
        <authorList>
            <person name="Regsiter A."/>
            <person name="William W."/>
        </authorList>
    </citation>
    <scope>NUCLEOTIDE SEQUENCE</scope>
    <source>
        <strain evidence="9">BdmA 4</strain>
    </source>
</reference>
<dbReference type="Pfam" id="PF13416">
    <property type="entry name" value="SBP_bac_8"/>
    <property type="match status" value="1"/>
</dbReference>
<evidence type="ECO:0000313" key="9">
    <source>
        <dbReference type="EMBL" id="SLM17649.1"/>
    </source>
</evidence>
<evidence type="ECO:0000256" key="3">
    <source>
        <dbReference type="ARBA" id="ARBA00022475"/>
    </source>
</evidence>
<gene>
    <name evidence="9" type="ORF">SPIRO4BDMA_40218</name>
</gene>
<comment type="similarity">
    <text evidence="2">Belongs to the bacterial solute-binding protein 1 family.</text>
</comment>
<evidence type="ECO:0000256" key="7">
    <source>
        <dbReference type="ARBA" id="ARBA00023288"/>
    </source>
</evidence>
<dbReference type="SUPFAM" id="SSF53850">
    <property type="entry name" value="Periplasmic binding protein-like II"/>
    <property type="match status" value="1"/>
</dbReference>
<keyword evidence="6" id="KW-0564">Palmitate</keyword>
<dbReference type="PANTHER" id="PTHR43649:SF33">
    <property type="entry name" value="POLYGALACTURONAN_RHAMNOGALACTURONAN-BINDING PROTEIN YTCQ"/>
    <property type="match status" value="1"/>
</dbReference>
<evidence type="ECO:0000256" key="5">
    <source>
        <dbReference type="ARBA" id="ARBA00023136"/>
    </source>
</evidence>
<organism evidence="9">
    <name type="scientific">uncultured spirochete</name>
    <dbReference type="NCBI Taxonomy" id="156406"/>
    <lineage>
        <taxon>Bacteria</taxon>
        <taxon>Pseudomonadati</taxon>
        <taxon>Spirochaetota</taxon>
        <taxon>Spirochaetia</taxon>
        <taxon>Spirochaetales</taxon>
        <taxon>environmental samples</taxon>
    </lineage>
</organism>